<evidence type="ECO:0000313" key="1">
    <source>
        <dbReference type="EMBL" id="BAY97797.1"/>
    </source>
</evidence>
<reference evidence="1 2" key="1">
    <citation type="submission" date="2017-06" db="EMBL/GenBank/DDBJ databases">
        <title>Genome sequencing of cyanobaciteial culture collection at National Institute for Environmental Studies (NIES).</title>
        <authorList>
            <person name="Hirose Y."/>
            <person name="Shimura Y."/>
            <person name="Fujisawa T."/>
            <person name="Nakamura Y."/>
            <person name="Kawachi M."/>
        </authorList>
    </citation>
    <scope>NUCLEOTIDE SEQUENCE [LARGE SCALE GENOMIC DNA]</scope>
    <source>
        <strain evidence="1 2">NIES-37</strain>
    </source>
</reference>
<sequence>MPYDILMCPGEKCPIQQECYRFTAEILGRQDFFGTAPYSLTTNSCDYFISNHPDENQIRLRAYQIWQQAGYPDGKSVEHWLQAEKELM</sequence>
<proteinExistence type="predicted"/>
<evidence type="ECO:0008006" key="3">
    <source>
        <dbReference type="Google" id="ProtNLM"/>
    </source>
</evidence>
<dbReference type="Pfam" id="PF11154">
    <property type="entry name" value="DUF2934"/>
    <property type="match status" value="1"/>
</dbReference>
<name>A0A1Z4MWF3_9CYAN</name>
<dbReference type="InterPro" id="IPR021327">
    <property type="entry name" value="DUF2934"/>
</dbReference>
<evidence type="ECO:0000313" key="2">
    <source>
        <dbReference type="Proteomes" id="UP000218785"/>
    </source>
</evidence>
<dbReference type="RefSeq" id="WP_096574795.1">
    <property type="nucleotide sequence ID" value="NZ_CAWNJS010000001.1"/>
</dbReference>
<protein>
    <recommendedName>
        <fullName evidence="3">DUF2934 domain-containing protein</fullName>
    </recommendedName>
</protein>
<dbReference type="AlphaFoldDB" id="A0A1Z4MWF3"/>
<organism evidence="1 2">
    <name type="scientific">Tolypothrix tenuis PCC 7101</name>
    <dbReference type="NCBI Taxonomy" id="231146"/>
    <lineage>
        <taxon>Bacteria</taxon>
        <taxon>Bacillati</taxon>
        <taxon>Cyanobacteriota</taxon>
        <taxon>Cyanophyceae</taxon>
        <taxon>Nostocales</taxon>
        <taxon>Tolypothrichaceae</taxon>
        <taxon>Tolypothrix</taxon>
    </lineage>
</organism>
<dbReference type="EMBL" id="AP018248">
    <property type="protein sequence ID" value="BAY97797.1"/>
    <property type="molecule type" value="Genomic_DNA"/>
</dbReference>
<dbReference type="KEGG" id="ttq:NIES37_17420"/>
<dbReference type="Proteomes" id="UP000218785">
    <property type="component" value="Chromosome"/>
</dbReference>
<keyword evidence="2" id="KW-1185">Reference proteome</keyword>
<accession>A0A1Z4MWF3</accession>
<gene>
    <name evidence="1" type="ORF">NIES37_17420</name>
</gene>